<reference evidence="1" key="1">
    <citation type="submission" date="2021-05" db="EMBL/GenBank/DDBJ databases">
        <authorList>
            <person name="Stam R."/>
        </authorList>
    </citation>
    <scope>NUCLEOTIDE SEQUENCE</scope>
    <source>
        <strain evidence="1">CS162</strain>
    </source>
</reference>
<comment type="caution">
    <text evidence="1">The sequence shown here is derived from an EMBL/GenBank/DDBJ whole genome shotgun (WGS) entry which is preliminary data.</text>
</comment>
<dbReference type="RefSeq" id="XP_043163981.1">
    <property type="nucleotide sequence ID" value="XM_043308046.1"/>
</dbReference>
<organism evidence="1 2">
    <name type="scientific">Alternaria atra</name>
    <dbReference type="NCBI Taxonomy" id="119953"/>
    <lineage>
        <taxon>Eukaryota</taxon>
        <taxon>Fungi</taxon>
        <taxon>Dikarya</taxon>
        <taxon>Ascomycota</taxon>
        <taxon>Pezizomycotina</taxon>
        <taxon>Dothideomycetes</taxon>
        <taxon>Pleosporomycetidae</taxon>
        <taxon>Pleosporales</taxon>
        <taxon>Pleosporineae</taxon>
        <taxon>Pleosporaceae</taxon>
        <taxon>Alternaria</taxon>
        <taxon>Alternaria sect. Ulocladioides</taxon>
    </lineage>
</organism>
<accession>A0A8J2HVC2</accession>
<dbReference type="GeneID" id="67016196"/>
<proteinExistence type="predicted"/>
<evidence type="ECO:0000313" key="2">
    <source>
        <dbReference type="Proteomes" id="UP000676310"/>
    </source>
</evidence>
<dbReference type="Proteomes" id="UP000676310">
    <property type="component" value="Unassembled WGS sequence"/>
</dbReference>
<dbReference type="OrthoDB" id="3752531at2759"/>
<dbReference type="AlphaFoldDB" id="A0A8J2HVC2"/>
<evidence type="ECO:0000313" key="1">
    <source>
        <dbReference type="EMBL" id="CAG5138852.1"/>
    </source>
</evidence>
<sequence>MQSRNSAHISKLKPSSDLQKLVLVLCDDTLRSYARGVTITTSHATFNVDRHAGIRICIEQLCKEELSHSFGAVLATGTTVFSGPYSYVIVFVDQLDNPEVLVNGEALVAHGDDIELGRVESSVKQLPRPGVAITKTTVVATSPAELASPVEPTIPNDANILFEERYDKWGQDAILAIYKYKGLSFDDTNFQLLIDTLRKHNTEEWKALRLLQEITQKDELARFILRDATLSEPRRRVIMREVRARGVKWTPAFHEEIETTLDWGESLTIEYQDIVYHPLVIGNAKEEQDGIEQSAEIAKPPALRHPEWFSVRHGIGKIWFSPPPSYQFNWQSRGTSDRRR</sequence>
<dbReference type="EMBL" id="CAJRGZ010000014">
    <property type="protein sequence ID" value="CAG5138852.1"/>
    <property type="molecule type" value="Genomic_DNA"/>
</dbReference>
<gene>
    <name evidence="1" type="ORF">ALTATR162_LOCUS452</name>
</gene>
<name>A0A8J2HVC2_9PLEO</name>
<protein>
    <submittedName>
        <fullName evidence="1">Uncharacterized protein</fullName>
    </submittedName>
</protein>
<keyword evidence="2" id="KW-1185">Reference proteome</keyword>